<evidence type="ECO:0000256" key="1">
    <source>
        <dbReference type="SAM" id="Coils"/>
    </source>
</evidence>
<sequence>MKMLQEWPFFHLFVPNARKPVDSHIISDQATRELIADTERILTKLIEQSNGKNMKRSVRRKHKERRIHVKLNHKHIRVMMFDTKYSTAAVKKKIFIDCYRKYVKAKDGIGKTKEASIYYMKDGRSHVRSIRESPLFKGIFYHINRLDDAFLGVQSSKEASISALTIGHQERTAASQNDLQLLHLETERFIQQLSHFALDPLLESRLKRIAIQTEKLVPDFQLLDFEERHTVRRMLREDIPNLLTTYLSLTTQHQLDQKENVFVTLSKMELTLISLNEELEKARVERMEHLLRLNELRYDQK</sequence>
<proteinExistence type="predicted"/>
<keyword evidence="1" id="KW-0175">Coiled coil</keyword>
<dbReference type="RefSeq" id="WP_010897886.1">
    <property type="nucleotide sequence ID" value="NZ_CP040441.1"/>
</dbReference>
<organism evidence="2">
    <name type="scientific">Halalkalibacterium halodurans</name>
    <name type="common">Bacillus halodurans</name>
    <dbReference type="NCBI Taxonomy" id="86665"/>
    <lineage>
        <taxon>Bacteria</taxon>
        <taxon>Bacillati</taxon>
        <taxon>Bacillota</taxon>
        <taxon>Bacilli</taxon>
        <taxon>Bacillales</taxon>
        <taxon>Bacillaceae</taxon>
        <taxon>Halalkalibacterium (ex Joshi et al. 2022)</taxon>
    </lineage>
</organism>
<accession>A0A0M0KKD9</accession>
<dbReference type="AlphaFoldDB" id="A0A0M0KKD9"/>
<dbReference type="EMBL" id="LILD01000001">
    <property type="protein sequence ID" value="KOO39289.1"/>
    <property type="molecule type" value="Genomic_DNA"/>
</dbReference>
<feature type="coiled-coil region" evidence="1">
    <location>
        <begin position="265"/>
        <end position="292"/>
    </location>
</feature>
<dbReference type="OMA" id="DIEEKHH"/>
<comment type="caution">
    <text evidence="2">The sequence shown here is derived from an EMBL/GenBank/DDBJ whole genome shotgun (WGS) entry which is preliminary data.</text>
</comment>
<evidence type="ECO:0000313" key="2">
    <source>
        <dbReference type="EMBL" id="KOO39289.1"/>
    </source>
</evidence>
<reference evidence="2" key="1">
    <citation type="submission" date="2015-08" db="EMBL/GenBank/DDBJ databases">
        <title>Complete DNA Sequence of Pseudomonas syringae pv. actinidiae, the Causal Agent of Kiwifruit Canker Disease.</title>
        <authorList>
            <person name="Rikkerink E.H.A."/>
            <person name="Fineran P.C."/>
        </authorList>
    </citation>
    <scope>NUCLEOTIDE SEQUENCE</scope>
    <source>
        <strain evidence="2">DSM 13666</strain>
    </source>
</reference>
<gene>
    <name evidence="2" type="ORF">AMD02_10890</name>
</gene>
<dbReference type="PATRIC" id="fig|136160.3.peg.2580"/>
<name>A0A0M0KKD9_ALKHA</name>
<dbReference type="GeneID" id="87597339"/>
<protein>
    <submittedName>
        <fullName evidence="2">Uncharacterized protein</fullName>
    </submittedName>
</protein>